<evidence type="ECO:0000313" key="3">
    <source>
        <dbReference type="Proteomes" id="UP000030750"/>
    </source>
</evidence>
<gene>
    <name evidence="2" type="ORF">EBH_0057110</name>
</gene>
<dbReference type="Proteomes" id="UP000030750">
    <property type="component" value="Unassembled WGS sequence"/>
</dbReference>
<organism evidence="2 3">
    <name type="scientific">Eimeria brunetti</name>
    <dbReference type="NCBI Taxonomy" id="51314"/>
    <lineage>
        <taxon>Eukaryota</taxon>
        <taxon>Sar</taxon>
        <taxon>Alveolata</taxon>
        <taxon>Apicomplexa</taxon>
        <taxon>Conoidasida</taxon>
        <taxon>Coccidia</taxon>
        <taxon>Eucoccidiorida</taxon>
        <taxon>Eimeriorina</taxon>
        <taxon>Eimeriidae</taxon>
        <taxon>Eimeria</taxon>
    </lineage>
</organism>
<proteinExistence type="predicted"/>
<dbReference type="OrthoDB" id="10067343at2759"/>
<dbReference type="VEuPathDB" id="ToxoDB:EBH_0057110"/>
<accession>U6LTK3</accession>
<feature type="compositionally biased region" description="Low complexity" evidence="1">
    <location>
        <begin position="142"/>
        <end position="172"/>
    </location>
</feature>
<protein>
    <submittedName>
        <fullName evidence="2">Uncharacterized protein</fullName>
    </submittedName>
</protein>
<reference evidence="2" key="2">
    <citation type="submission" date="2013-10" db="EMBL/GenBank/DDBJ databases">
        <authorList>
            <person name="Aslett M."/>
        </authorList>
    </citation>
    <scope>NUCLEOTIDE SEQUENCE [LARGE SCALE GENOMIC DNA]</scope>
    <source>
        <strain evidence="2">Houghton</strain>
    </source>
</reference>
<evidence type="ECO:0000313" key="2">
    <source>
        <dbReference type="EMBL" id="CDJ53456.1"/>
    </source>
</evidence>
<evidence type="ECO:0000256" key="1">
    <source>
        <dbReference type="SAM" id="MobiDB-lite"/>
    </source>
</evidence>
<name>U6LTK3_9EIME</name>
<dbReference type="EMBL" id="HG713338">
    <property type="protein sequence ID" value="CDJ53456.1"/>
    <property type="molecule type" value="Genomic_DNA"/>
</dbReference>
<keyword evidence="3" id="KW-1185">Reference proteome</keyword>
<dbReference type="AlphaFoldDB" id="U6LTK3"/>
<feature type="region of interest" description="Disordered" evidence="1">
    <location>
        <begin position="141"/>
        <end position="205"/>
    </location>
</feature>
<sequence>MLRIKRSQVHHNVAELTAAAAAKPLPEDPVKEAASQLQQEEREKQQLLQQEELLQQQLQQQLRFQQQQQTEQEERLIAEAEFELIQKKRKQKQISLALDPNSPAFVSSRTFIGPRLGYAFKIGPQGLGYYLDEEQVGPDFLQQQQQQRQQQQQQQAASTSSSSGSSSSSSSRQQEEMDIDVDEVTVEERGVPDSVFGSLKKANNK</sequence>
<feature type="region of interest" description="Disordered" evidence="1">
    <location>
        <begin position="18"/>
        <end position="43"/>
    </location>
</feature>
<feature type="compositionally biased region" description="Acidic residues" evidence="1">
    <location>
        <begin position="176"/>
        <end position="185"/>
    </location>
</feature>
<reference evidence="2" key="1">
    <citation type="submission" date="2013-10" db="EMBL/GenBank/DDBJ databases">
        <title>Genomic analysis of the causative agents of coccidiosis in chickens.</title>
        <authorList>
            <person name="Reid A.J."/>
            <person name="Blake D."/>
            <person name="Billington K."/>
            <person name="Browne H."/>
            <person name="Dunn M."/>
            <person name="Hung S."/>
            <person name="Kawahara F."/>
            <person name="Miranda-Saavedra D."/>
            <person name="Mourier T."/>
            <person name="Nagra H."/>
            <person name="Otto T.D."/>
            <person name="Rawlings N."/>
            <person name="Sanchez A."/>
            <person name="Sanders M."/>
            <person name="Subramaniam C."/>
            <person name="Tay Y."/>
            <person name="Dear P."/>
            <person name="Doerig C."/>
            <person name="Gruber A."/>
            <person name="Parkinson J."/>
            <person name="Shirley M."/>
            <person name="Wan K.L."/>
            <person name="Berriman M."/>
            <person name="Tomley F."/>
            <person name="Pain A."/>
        </authorList>
    </citation>
    <scope>NUCLEOTIDE SEQUENCE [LARGE SCALE GENOMIC DNA]</scope>
    <source>
        <strain evidence="2">Houghton</strain>
    </source>
</reference>